<keyword evidence="3" id="KW-1185">Reference proteome</keyword>
<evidence type="ECO:0000313" key="3">
    <source>
        <dbReference type="Proteomes" id="UP000466535"/>
    </source>
</evidence>
<reference evidence="2 3" key="1">
    <citation type="submission" date="2019-12" db="EMBL/GenBank/DDBJ databases">
        <title>Isolation and characterization of three novel carbon monoxide-oxidizing members of Halobacteria from salione crusts and soils.</title>
        <authorList>
            <person name="Myers M.R."/>
            <person name="King G.M."/>
        </authorList>
    </citation>
    <scope>NUCLEOTIDE SEQUENCE [LARGE SCALE GENOMIC DNA]</scope>
    <source>
        <strain evidence="2 3">WSH3</strain>
    </source>
</reference>
<keyword evidence="1" id="KW-1133">Transmembrane helix</keyword>
<gene>
    <name evidence="2" type="ORF">GRX03_12135</name>
</gene>
<dbReference type="EMBL" id="WUUT01000004">
    <property type="protein sequence ID" value="MXR52349.1"/>
    <property type="molecule type" value="Genomic_DNA"/>
</dbReference>
<keyword evidence="1" id="KW-0472">Membrane</keyword>
<dbReference type="RefSeq" id="WP_159764467.1">
    <property type="nucleotide sequence ID" value="NZ_WUUT01000004.1"/>
</dbReference>
<protein>
    <submittedName>
        <fullName evidence="2">Uncharacterized protein</fullName>
    </submittedName>
</protein>
<dbReference type="InterPro" id="IPR058342">
    <property type="entry name" value="DUF8029"/>
</dbReference>
<feature type="transmembrane region" description="Helical" evidence="1">
    <location>
        <begin position="49"/>
        <end position="71"/>
    </location>
</feature>
<evidence type="ECO:0000256" key="1">
    <source>
        <dbReference type="SAM" id="Phobius"/>
    </source>
</evidence>
<organism evidence="2 3">
    <name type="scientific">Halovenus carboxidivorans</name>
    <dbReference type="NCBI Taxonomy" id="2692199"/>
    <lineage>
        <taxon>Archaea</taxon>
        <taxon>Methanobacteriati</taxon>
        <taxon>Methanobacteriota</taxon>
        <taxon>Stenosarchaea group</taxon>
        <taxon>Halobacteria</taxon>
        <taxon>Halobacteriales</taxon>
        <taxon>Haloarculaceae</taxon>
        <taxon>Halovenus</taxon>
    </lineage>
</organism>
<accession>A0A6B0TGN7</accession>
<keyword evidence="1" id="KW-0812">Transmembrane</keyword>
<dbReference type="AlphaFoldDB" id="A0A6B0TGN7"/>
<comment type="caution">
    <text evidence="2">The sequence shown here is derived from an EMBL/GenBank/DDBJ whole genome shotgun (WGS) entry which is preliminary data.</text>
</comment>
<name>A0A6B0TGN7_9EURY</name>
<dbReference type="Pfam" id="PF26072">
    <property type="entry name" value="DUF8029"/>
    <property type="match status" value="1"/>
</dbReference>
<sequence>MRAATKVFGVSAVATHVLALFVGPLGLLLSALVTILLILVVLRIVFALAWRLVVVVAVVLAILWLLGAVGIGTPGPPF</sequence>
<feature type="transmembrane region" description="Helical" evidence="1">
    <location>
        <begin position="17"/>
        <end position="42"/>
    </location>
</feature>
<evidence type="ECO:0000313" key="2">
    <source>
        <dbReference type="EMBL" id="MXR52349.1"/>
    </source>
</evidence>
<dbReference type="Proteomes" id="UP000466535">
    <property type="component" value="Unassembled WGS sequence"/>
</dbReference>
<proteinExistence type="predicted"/>